<evidence type="ECO:0000313" key="10">
    <source>
        <dbReference type="Proteomes" id="UP000054359"/>
    </source>
</evidence>
<protein>
    <submittedName>
        <fullName evidence="9">Cytochrome P450 302a1, mitochondrial</fullName>
    </submittedName>
</protein>
<dbReference type="Gene3D" id="1.10.630.10">
    <property type="entry name" value="Cytochrome P450"/>
    <property type="match status" value="1"/>
</dbReference>
<evidence type="ECO:0000256" key="2">
    <source>
        <dbReference type="ARBA" id="ARBA00010617"/>
    </source>
</evidence>
<dbReference type="GO" id="GO:0016705">
    <property type="term" value="F:oxidoreductase activity, acting on paired donors, with incorporation or reduction of molecular oxygen"/>
    <property type="evidence" value="ECO:0007669"/>
    <property type="project" value="InterPro"/>
</dbReference>
<evidence type="ECO:0000256" key="3">
    <source>
        <dbReference type="ARBA" id="ARBA00022617"/>
    </source>
</evidence>
<dbReference type="Pfam" id="PF00067">
    <property type="entry name" value="p450"/>
    <property type="match status" value="1"/>
</dbReference>
<dbReference type="GO" id="GO:0020037">
    <property type="term" value="F:heme binding"/>
    <property type="evidence" value="ECO:0007669"/>
    <property type="project" value="InterPro"/>
</dbReference>
<proteinExistence type="inferred from homology"/>
<feature type="non-terminal residue" evidence="9">
    <location>
        <position position="119"/>
    </location>
</feature>
<comment type="similarity">
    <text evidence="2">Belongs to the cytochrome P450 family.</text>
</comment>
<keyword evidence="8" id="KW-0812">Transmembrane</keyword>
<keyword evidence="8" id="KW-0472">Membrane</keyword>
<dbReference type="EMBL" id="KK119479">
    <property type="protein sequence ID" value="KFM75803.1"/>
    <property type="molecule type" value="Genomic_DNA"/>
</dbReference>
<name>A0A087UEL4_STEMI</name>
<dbReference type="Proteomes" id="UP000054359">
    <property type="component" value="Unassembled WGS sequence"/>
</dbReference>
<dbReference type="InterPro" id="IPR036396">
    <property type="entry name" value="Cyt_P450_sf"/>
</dbReference>
<dbReference type="SUPFAM" id="SSF48264">
    <property type="entry name" value="Cytochrome P450"/>
    <property type="match status" value="1"/>
</dbReference>
<keyword evidence="6" id="KW-0408">Iron</keyword>
<keyword evidence="4" id="KW-0479">Metal-binding</keyword>
<dbReference type="OrthoDB" id="3945418at2759"/>
<dbReference type="STRING" id="407821.A0A087UEL4"/>
<keyword evidence="5" id="KW-0560">Oxidoreductase</keyword>
<keyword evidence="10" id="KW-1185">Reference proteome</keyword>
<organism evidence="9 10">
    <name type="scientific">Stegodyphus mimosarum</name>
    <name type="common">African social velvet spider</name>
    <dbReference type="NCBI Taxonomy" id="407821"/>
    <lineage>
        <taxon>Eukaryota</taxon>
        <taxon>Metazoa</taxon>
        <taxon>Ecdysozoa</taxon>
        <taxon>Arthropoda</taxon>
        <taxon>Chelicerata</taxon>
        <taxon>Arachnida</taxon>
        <taxon>Araneae</taxon>
        <taxon>Araneomorphae</taxon>
        <taxon>Entelegynae</taxon>
        <taxon>Eresoidea</taxon>
        <taxon>Eresidae</taxon>
        <taxon>Stegodyphus</taxon>
    </lineage>
</organism>
<keyword evidence="3" id="KW-0349">Heme</keyword>
<evidence type="ECO:0000256" key="5">
    <source>
        <dbReference type="ARBA" id="ARBA00023002"/>
    </source>
</evidence>
<evidence type="ECO:0000313" key="9">
    <source>
        <dbReference type="EMBL" id="KFM75803.1"/>
    </source>
</evidence>
<gene>
    <name evidence="9" type="ORF">X975_22042</name>
</gene>
<accession>A0A087UEL4</accession>
<keyword evidence="7" id="KW-0503">Monooxygenase</keyword>
<evidence type="ECO:0000256" key="8">
    <source>
        <dbReference type="SAM" id="Phobius"/>
    </source>
</evidence>
<dbReference type="InterPro" id="IPR001128">
    <property type="entry name" value="Cyt_P450"/>
</dbReference>
<dbReference type="AlphaFoldDB" id="A0A087UEL4"/>
<dbReference type="InterPro" id="IPR050479">
    <property type="entry name" value="CYP11_CYP27_families"/>
</dbReference>
<evidence type="ECO:0000256" key="4">
    <source>
        <dbReference type="ARBA" id="ARBA00022723"/>
    </source>
</evidence>
<evidence type="ECO:0000256" key="1">
    <source>
        <dbReference type="ARBA" id="ARBA00001971"/>
    </source>
</evidence>
<comment type="cofactor">
    <cofactor evidence="1">
        <name>heme</name>
        <dbReference type="ChEBI" id="CHEBI:30413"/>
    </cofactor>
</comment>
<evidence type="ECO:0000256" key="7">
    <source>
        <dbReference type="ARBA" id="ARBA00023033"/>
    </source>
</evidence>
<dbReference type="GO" id="GO:0005506">
    <property type="term" value="F:iron ion binding"/>
    <property type="evidence" value="ECO:0007669"/>
    <property type="project" value="InterPro"/>
</dbReference>
<keyword evidence="8" id="KW-1133">Transmembrane helix</keyword>
<sequence>MFEKHYKTLEAAQDYLASVVEKYVEETVLDLKCGKNTNSILAKLLEIADRKDVFTMVLDMFLAGIDTTAYTMAFCLYNLAMNQRVQDTLRTELKDRLPTKSNRISESDAKLRYLQLVIK</sequence>
<dbReference type="PANTHER" id="PTHR24279:SF120">
    <property type="entry name" value="CYTOCHROME P450"/>
    <property type="match status" value="1"/>
</dbReference>
<dbReference type="PANTHER" id="PTHR24279">
    <property type="entry name" value="CYTOCHROME P450"/>
    <property type="match status" value="1"/>
</dbReference>
<evidence type="ECO:0000256" key="6">
    <source>
        <dbReference type="ARBA" id="ARBA00023004"/>
    </source>
</evidence>
<feature type="transmembrane region" description="Helical" evidence="8">
    <location>
        <begin position="60"/>
        <end position="80"/>
    </location>
</feature>
<dbReference type="GO" id="GO:0004497">
    <property type="term" value="F:monooxygenase activity"/>
    <property type="evidence" value="ECO:0007669"/>
    <property type="project" value="UniProtKB-KW"/>
</dbReference>
<reference evidence="9 10" key="1">
    <citation type="submission" date="2013-11" db="EMBL/GenBank/DDBJ databases">
        <title>Genome sequencing of Stegodyphus mimosarum.</title>
        <authorList>
            <person name="Bechsgaard J."/>
        </authorList>
    </citation>
    <scope>NUCLEOTIDE SEQUENCE [LARGE SCALE GENOMIC DNA]</scope>
</reference>